<evidence type="ECO:0000313" key="7">
    <source>
        <dbReference type="EMBL" id="EKM57645.1"/>
    </source>
</evidence>
<sequence length="74" mass="7691">MRCCDTYAPYESDEGKAYLKEYGLEAQSGSGGVGLSCSSIIPALSDTCSSNPVCCTDDDDSVLSIVVGCTPIQL</sequence>
<dbReference type="HOGENOM" id="CLU_105134_2_2_1"/>
<comment type="similarity">
    <text evidence="2 6">Belongs to the fungal hydrophobin family.</text>
</comment>
<protein>
    <recommendedName>
        <fullName evidence="6">Hydrophobin</fullName>
    </recommendedName>
</protein>
<dbReference type="GO" id="GO:0009277">
    <property type="term" value="C:fungal-type cell wall"/>
    <property type="evidence" value="ECO:0007669"/>
    <property type="project" value="InterPro"/>
</dbReference>
<keyword evidence="5 6" id="KW-1015">Disulfide bond</keyword>
<dbReference type="GO" id="GO:0005199">
    <property type="term" value="F:structural constituent of cell wall"/>
    <property type="evidence" value="ECO:0007669"/>
    <property type="project" value="InterPro"/>
</dbReference>
<evidence type="ECO:0000256" key="1">
    <source>
        <dbReference type="ARBA" id="ARBA00004191"/>
    </source>
</evidence>
<keyword evidence="6" id="KW-0732">Signal</keyword>
<evidence type="ECO:0000256" key="2">
    <source>
        <dbReference type="ARBA" id="ARBA00010446"/>
    </source>
</evidence>
<evidence type="ECO:0000256" key="5">
    <source>
        <dbReference type="ARBA" id="ARBA00023157"/>
    </source>
</evidence>
<evidence type="ECO:0000256" key="3">
    <source>
        <dbReference type="ARBA" id="ARBA00022512"/>
    </source>
</evidence>
<proteinExistence type="inferred from homology"/>
<dbReference type="Proteomes" id="UP000008370">
    <property type="component" value="Unassembled WGS sequence"/>
</dbReference>
<organism evidence="7 8">
    <name type="scientific">Phanerochaete carnosa (strain HHB-10118-sp)</name>
    <name type="common">White-rot fungus</name>
    <name type="synonym">Peniophora carnosa</name>
    <dbReference type="NCBI Taxonomy" id="650164"/>
    <lineage>
        <taxon>Eukaryota</taxon>
        <taxon>Fungi</taxon>
        <taxon>Dikarya</taxon>
        <taxon>Basidiomycota</taxon>
        <taxon>Agaricomycotina</taxon>
        <taxon>Agaricomycetes</taxon>
        <taxon>Polyporales</taxon>
        <taxon>Phanerochaetaceae</taxon>
        <taxon>Phanerochaete</taxon>
    </lineage>
</organism>
<dbReference type="CDD" id="cd23507">
    <property type="entry name" value="hydrophobin_I"/>
    <property type="match status" value="1"/>
</dbReference>
<evidence type="ECO:0000256" key="6">
    <source>
        <dbReference type="RuleBase" id="RU365009"/>
    </source>
</evidence>
<dbReference type="KEGG" id="pco:PHACADRAFT_251383"/>
<dbReference type="SMART" id="SM00075">
    <property type="entry name" value="HYDRO"/>
    <property type="match status" value="1"/>
</dbReference>
<dbReference type="InterPro" id="IPR001338">
    <property type="entry name" value="Class_I_Hydrophobin"/>
</dbReference>
<comment type="subcellular location">
    <subcellularLocation>
        <location evidence="1 6">Secreted</location>
        <location evidence="1 6">Cell wall</location>
    </subcellularLocation>
</comment>
<dbReference type="Pfam" id="PF01185">
    <property type="entry name" value="Hydrophobin"/>
    <property type="match status" value="1"/>
</dbReference>
<evidence type="ECO:0000313" key="8">
    <source>
        <dbReference type="Proteomes" id="UP000008370"/>
    </source>
</evidence>
<accession>K5WEB1</accession>
<name>K5WEB1_PHACS</name>
<reference evidence="7 8" key="1">
    <citation type="journal article" date="2012" name="BMC Genomics">
        <title>Comparative genomics of the white-rot fungi, Phanerochaete carnosa and P. chrysosporium, to elucidate the genetic basis of the distinct wood types they colonize.</title>
        <authorList>
            <person name="Suzuki H."/>
            <person name="MacDonald J."/>
            <person name="Syed K."/>
            <person name="Salamov A."/>
            <person name="Hori C."/>
            <person name="Aerts A."/>
            <person name="Henrissat B."/>
            <person name="Wiebenga A."/>
            <person name="vanKuyk P.A."/>
            <person name="Barry K."/>
            <person name="Lindquist E."/>
            <person name="LaButti K."/>
            <person name="Lapidus A."/>
            <person name="Lucas S."/>
            <person name="Coutinho P."/>
            <person name="Gong Y."/>
            <person name="Samejima M."/>
            <person name="Mahadevan R."/>
            <person name="Abou-Zaid M."/>
            <person name="de Vries R.P."/>
            <person name="Igarashi K."/>
            <person name="Yadav J.S."/>
            <person name="Grigoriev I.V."/>
            <person name="Master E.R."/>
        </authorList>
    </citation>
    <scope>NUCLEOTIDE SEQUENCE [LARGE SCALE GENOMIC DNA]</scope>
    <source>
        <strain evidence="7 8">HHB-10118-sp</strain>
    </source>
</reference>
<keyword evidence="8" id="KW-1185">Reference proteome</keyword>
<keyword evidence="3 6" id="KW-0134">Cell wall</keyword>
<keyword evidence="4 6" id="KW-0964">Secreted</keyword>
<dbReference type="InParanoid" id="K5WEB1"/>
<dbReference type="GeneID" id="18915209"/>
<dbReference type="EMBL" id="JH930470">
    <property type="protein sequence ID" value="EKM57645.1"/>
    <property type="molecule type" value="Genomic_DNA"/>
</dbReference>
<dbReference type="AlphaFoldDB" id="K5WEB1"/>
<gene>
    <name evidence="7" type="ORF">PHACADRAFT_251383</name>
</gene>
<dbReference type="RefSeq" id="XP_007392992.1">
    <property type="nucleotide sequence ID" value="XM_007392930.1"/>
</dbReference>
<evidence type="ECO:0000256" key="4">
    <source>
        <dbReference type="ARBA" id="ARBA00022525"/>
    </source>
</evidence>
<dbReference type="OrthoDB" id="4225815at2759"/>